<dbReference type="Pfam" id="PF08808">
    <property type="entry name" value="RES"/>
    <property type="match status" value="1"/>
</dbReference>
<protein>
    <submittedName>
        <fullName evidence="2">RES family NAD+ phosphorylase</fullName>
    </submittedName>
</protein>
<feature type="domain" description="RES" evidence="1">
    <location>
        <begin position="14"/>
        <end position="141"/>
    </location>
</feature>
<dbReference type="AlphaFoldDB" id="A0A9E6ZNC1"/>
<evidence type="ECO:0000259" key="1">
    <source>
        <dbReference type="SMART" id="SM00953"/>
    </source>
</evidence>
<sequence>MIVYRLCKEKYKTDLSGKGAEKAGGRWNSKGTAVVYTCNSRALCTIEIAVHTPLGNIPLDYHILKIEIPDNKSIIYQLKKSELPENWKSLPHPNSTQIIGDNFIRENKYLLIKVPSAIVKGDYNYLINPYHKDFSKVKILETELFEFDERLFVK</sequence>
<dbReference type="KEGG" id="fbm:MQE35_17530"/>
<keyword evidence="3" id="KW-1185">Reference proteome</keyword>
<name>A0A9E6ZNC1_9FLAO</name>
<dbReference type="SMART" id="SM00953">
    <property type="entry name" value="RES"/>
    <property type="match status" value="1"/>
</dbReference>
<dbReference type="EMBL" id="CP094358">
    <property type="protein sequence ID" value="UOB17525.1"/>
    <property type="molecule type" value="Genomic_DNA"/>
</dbReference>
<dbReference type="InterPro" id="IPR014914">
    <property type="entry name" value="RES_dom"/>
</dbReference>
<proteinExistence type="predicted"/>
<organism evidence="2 3">
    <name type="scientific">Abyssalbus ytuae</name>
    <dbReference type="NCBI Taxonomy" id="2926907"/>
    <lineage>
        <taxon>Bacteria</taxon>
        <taxon>Pseudomonadati</taxon>
        <taxon>Bacteroidota</taxon>
        <taxon>Flavobacteriia</taxon>
        <taxon>Flavobacteriales</taxon>
        <taxon>Flavobacteriaceae</taxon>
        <taxon>Abyssalbus</taxon>
    </lineage>
</organism>
<gene>
    <name evidence="2" type="ORF">MQE35_17530</name>
</gene>
<evidence type="ECO:0000313" key="3">
    <source>
        <dbReference type="Proteomes" id="UP000831290"/>
    </source>
</evidence>
<dbReference type="RefSeq" id="WP_255843037.1">
    <property type="nucleotide sequence ID" value="NZ_CP094358.1"/>
</dbReference>
<accession>A0A9E6ZNC1</accession>
<reference evidence="2" key="1">
    <citation type="submission" date="2022-03" db="EMBL/GenBank/DDBJ databases">
        <title>Description of Abyssus ytuae gen. nov., sp. nov., a novel member of the family Flavobacteriaceae isolated from the sediment of Mariana Trench.</title>
        <authorList>
            <person name="Zhang J."/>
            <person name="Xu X."/>
        </authorList>
    </citation>
    <scope>NUCLEOTIDE SEQUENCE</scope>
    <source>
        <strain evidence="2">MT3330</strain>
    </source>
</reference>
<evidence type="ECO:0000313" key="2">
    <source>
        <dbReference type="EMBL" id="UOB17525.1"/>
    </source>
</evidence>
<dbReference type="Proteomes" id="UP000831290">
    <property type="component" value="Chromosome"/>
</dbReference>